<dbReference type="InterPro" id="IPR037525">
    <property type="entry name" value="Velvet_dom"/>
</dbReference>
<feature type="compositionally biased region" description="Basic and acidic residues" evidence="5">
    <location>
        <begin position="335"/>
        <end position="350"/>
    </location>
</feature>
<dbReference type="AlphaFoldDB" id="A0A8H7SES7"/>
<comment type="subcellular location">
    <subcellularLocation>
        <location evidence="1">Nucleus</location>
    </subcellularLocation>
</comment>
<sequence>MSHLDRSQPPNLAGQTCTRLPASFDLIIRHQPVRSRMCGVGERVDRRPIDPPPIVQLRFNGQESDEALQNISPYIFLVAVLVSAQHDGEDISPPRIDFHSKLTIGRTVSSLYLLRDLDDTEGAFFVFSDISVRVDGHYRLRMCLFEIVESCVHYRRGILTNPFTVYSAKKFPGMHLSCQLARHFAQQGLKIRIRKESRKRGSGSRRHSREQEDDDDGGKEKNALNVDGSTRGVLDSSSEDRAEPGTSEQEELLFPSSPHQGHHYPYESQTFDESRLFLCESSSYSFVSQQQQQQQQLPVSHTISDRSIEPSSSGKMLRSTVKSDDTARQSISCSPEERRHSIPQDFRSSKIDLASLLHPKPSDDLSITNKNKSAGQSTARTTTVVRSPKPYYSSLSTGTDDIIMPQYRSTGTYPSTATPETHNHPLYSTTTCWRLPPITLENRSLSLSSNGRVEDDELRQDTIHRYNRQYHIYETSNIFSSSTSARSSTLQRRESNLIPGSSHIINCQQQRLYSSQLQQQHYHHFSTSRRSSYSQSATISSSSPLELHPDRPELVLQTNPMSLSNHHSREDVVILPSLREQLGGLVVPSSEEQRHHCQEE</sequence>
<dbReference type="InterPro" id="IPR021740">
    <property type="entry name" value="Velvet"/>
</dbReference>
<dbReference type="PROSITE" id="PS51821">
    <property type="entry name" value="VELVET"/>
    <property type="match status" value="1"/>
</dbReference>
<gene>
    <name evidence="7" type="ORF">INT45_009155</name>
</gene>
<feature type="domain" description="Velvet" evidence="6">
    <location>
        <begin position="19"/>
        <end position="194"/>
    </location>
</feature>
<feature type="region of interest" description="Disordered" evidence="5">
    <location>
        <begin position="195"/>
        <end position="266"/>
    </location>
</feature>
<name>A0A8H7SES7_9FUNG</name>
<keyword evidence="8" id="KW-1185">Reference proteome</keyword>
<evidence type="ECO:0000256" key="2">
    <source>
        <dbReference type="ARBA" id="ARBA00023015"/>
    </source>
</evidence>
<dbReference type="Pfam" id="PF11754">
    <property type="entry name" value="Velvet"/>
    <property type="match status" value="2"/>
</dbReference>
<keyword evidence="3" id="KW-0804">Transcription</keyword>
<evidence type="ECO:0000256" key="5">
    <source>
        <dbReference type="SAM" id="MobiDB-lite"/>
    </source>
</evidence>
<evidence type="ECO:0000256" key="4">
    <source>
        <dbReference type="ARBA" id="ARBA00023242"/>
    </source>
</evidence>
<dbReference type="GO" id="GO:0005634">
    <property type="term" value="C:nucleus"/>
    <property type="evidence" value="ECO:0007669"/>
    <property type="project" value="UniProtKB-SubCell"/>
</dbReference>
<accession>A0A8H7SES7</accession>
<dbReference type="PANTHER" id="PTHR33572">
    <property type="entry name" value="SPORE DEVELOPMENT REGULATOR VOSA"/>
    <property type="match status" value="1"/>
</dbReference>
<feature type="compositionally biased region" description="Basic residues" evidence="5">
    <location>
        <begin position="195"/>
        <end position="208"/>
    </location>
</feature>
<proteinExistence type="predicted"/>
<dbReference type="EMBL" id="JAEPRB010000002">
    <property type="protein sequence ID" value="KAG2228109.1"/>
    <property type="molecule type" value="Genomic_DNA"/>
</dbReference>
<evidence type="ECO:0000256" key="3">
    <source>
        <dbReference type="ARBA" id="ARBA00023163"/>
    </source>
</evidence>
<dbReference type="PANTHER" id="PTHR33572:SF18">
    <property type="entry name" value="SPORE DEVELOPMENT REGULATOR VOSA"/>
    <property type="match status" value="1"/>
</dbReference>
<feature type="compositionally biased region" description="Polar residues" evidence="5">
    <location>
        <begin position="365"/>
        <end position="385"/>
    </location>
</feature>
<evidence type="ECO:0000256" key="1">
    <source>
        <dbReference type="ARBA" id="ARBA00004123"/>
    </source>
</evidence>
<feature type="region of interest" description="Disordered" evidence="5">
    <location>
        <begin position="289"/>
        <end position="392"/>
    </location>
</feature>
<protein>
    <recommendedName>
        <fullName evidence="6">Velvet domain-containing protein</fullName>
    </recommendedName>
</protein>
<keyword evidence="2" id="KW-0805">Transcription regulation</keyword>
<feature type="region of interest" description="Disordered" evidence="5">
    <location>
        <begin position="523"/>
        <end position="550"/>
    </location>
</feature>
<organism evidence="7 8">
    <name type="scientific">Circinella minor</name>
    <dbReference type="NCBI Taxonomy" id="1195481"/>
    <lineage>
        <taxon>Eukaryota</taxon>
        <taxon>Fungi</taxon>
        <taxon>Fungi incertae sedis</taxon>
        <taxon>Mucoromycota</taxon>
        <taxon>Mucoromycotina</taxon>
        <taxon>Mucoromycetes</taxon>
        <taxon>Mucorales</taxon>
        <taxon>Lichtheimiaceae</taxon>
        <taxon>Circinella</taxon>
    </lineage>
</organism>
<dbReference type="InterPro" id="IPR038491">
    <property type="entry name" value="Velvet_dom_sf"/>
</dbReference>
<evidence type="ECO:0000313" key="7">
    <source>
        <dbReference type="EMBL" id="KAG2228109.1"/>
    </source>
</evidence>
<comment type="caution">
    <text evidence="7">The sequence shown here is derived from an EMBL/GenBank/DDBJ whole genome shotgun (WGS) entry which is preliminary data.</text>
</comment>
<evidence type="ECO:0000313" key="8">
    <source>
        <dbReference type="Proteomes" id="UP000646827"/>
    </source>
</evidence>
<dbReference type="OrthoDB" id="5599552at2759"/>
<dbReference type="Proteomes" id="UP000646827">
    <property type="component" value="Unassembled WGS sequence"/>
</dbReference>
<keyword evidence="4" id="KW-0539">Nucleus</keyword>
<reference evidence="7 8" key="1">
    <citation type="submission" date="2020-12" db="EMBL/GenBank/DDBJ databases">
        <title>Metabolic potential, ecology and presence of endohyphal bacteria is reflected in genomic diversity of Mucoromycotina.</title>
        <authorList>
            <person name="Muszewska A."/>
            <person name="Okrasinska A."/>
            <person name="Steczkiewicz K."/>
            <person name="Drgas O."/>
            <person name="Orlowska M."/>
            <person name="Perlinska-Lenart U."/>
            <person name="Aleksandrzak-Piekarczyk T."/>
            <person name="Szatraj K."/>
            <person name="Zielenkiewicz U."/>
            <person name="Pilsyk S."/>
            <person name="Malc E."/>
            <person name="Mieczkowski P."/>
            <person name="Kruszewska J.S."/>
            <person name="Biernat P."/>
            <person name="Pawlowska J."/>
        </authorList>
    </citation>
    <scope>NUCLEOTIDE SEQUENCE [LARGE SCALE GENOMIC DNA]</scope>
    <source>
        <strain evidence="7 8">CBS 142.35</strain>
    </source>
</reference>
<evidence type="ECO:0000259" key="6">
    <source>
        <dbReference type="PROSITE" id="PS51821"/>
    </source>
</evidence>
<feature type="non-terminal residue" evidence="7">
    <location>
        <position position="1"/>
    </location>
</feature>
<feature type="compositionally biased region" description="Low complexity" evidence="5">
    <location>
        <begin position="528"/>
        <end position="543"/>
    </location>
</feature>
<dbReference type="Gene3D" id="2.60.40.3960">
    <property type="entry name" value="Velvet domain"/>
    <property type="match status" value="1"/>
</dbReference>